<keyword evidence="2" id="KW-1185">Reference proteome</keyword>
<organism evidence="1 2">
    <name type="scientific">Scutellospora calospora</name>
    <dbReference type="NCBI Taxonomy" id="85575"/>
    <lineage>
        <taxon>Eukaryota</taxon>
        <taxon>Fungi</taxon>
        <taxon>Fungi incertae sedis</taxon>
        <taxon>Mucoromycota</taxon>
        <taxon>Glomeromycotina</taxon>
        <taxon>Glomeromycetes</taxon>
        <taxon>Diversisporales</taxon>
        <taxon>Gigasporaceae</taxon>
        <taxon>Scutellospora</taxon>
    </lineage>
</organism>
<gene>
    <name evidence="1" type="ORF">SCALOS_LOCUS5330</name>
</gene>
<sequence length="228" mass="25977">DISNVEDNEIKTWAEASFSNVNIAHIKRRPNQNWGHLHFKSADEARRFYQLLQKKQKPIVGPRGKRYYFALGKQTEDSETNLSTTSNTMESLSFVNNEVATTSNTMKLLSFVNEPTTLITDNNNDKVATTFHNNNEVATTSNTIELLSFVNVEENGYGYDLYDLSDQYMVKIFVPSIQSKDEIDAYISIEDDGVYLLVKYHIESEYDKEAIVKKLLSGSISIKIRLPA</sequence>
<accession>A0ACA9LWM2</accession>
<comment type="caution">
    <text evidence="1">The sequence shown here is derived from an EMBL/GenBank/DDBJ whole genome shotgun (WGS) entry which is preliminary data.</text>
</comment>
<feature type="non-terminal residue" evidence="1">
    <location>
        <position position="228"/>
    </location>
</feature>
<dbReference type="EMBL" id="CAJVPM010008490">
    <property type="protein sequence ID" value="CAG8555568.1"/>
    <property type="molecule type" value="Genomic_DNA"/>
</dbReference>
<protein>
    <submittedName>
        <fullName evidence="1">10799_t:CDS:1</fullName>
    </submittedName>
</protein>
<dbReference type="Proteomes" id="UP000789860">
    <property type="component" value="Unassembled WGS sequence"/>
</dbReference>
<evidence type="ECO:0000313" key="2">
    <source>
        <dbReference type="Proteomes" id="UP000789860"/>
    </source>
</evidence>
<feature type="non-terminal residue" evidence="1">
    <location>
        <position position="1"/>
    </location>
</feature>
<reference evidence="1" key="1">
    <citation type="submission" date="2021-06" db="EMBL/GenBank/DDBJ databases">
        <authorList>
            <person name="Kallberg Y."/>
            <person name="Tangrot J."/>
            <person name="Rosling A."/>
        </authorList>
    </citation>
    <scope>NUCLEOTIDE SEQUENCE</scope>
    <source>
        <strain evidence="1">AU212A</strain>
    </source>
</reference>
<proteinExistence type="predicted"/>
<name>A0ACA9LWM2_9GLOM</name>
<evidence type="ECO:0000313" key="1">
    <source>
        <dbReference type="EMBL" id="CAG8555568.1"/>
    </source>
</evidence>